<comment type="subunit">
    <text evidence="2">Monomer.</text>
</comment>
<evidence type="ECO:0000256" key="6">
    <source>
        <dbReference type="ARBA" id="ARBA00023002"/>
    </source>
</evidence>
<dbReference type="EMBL" id="CP013690">
    <property type="protein sequence ID" value="ALU27334.1"/>
    <property type="molecule type" value="Genomic_DNA"/>
</dbReference>
<evidence type="ECO:0000256" key="9">
    <source>
        <dbReference type="ARBA" id="ARBA00047860"/>
    </source>
</evidence>
<dbReference type="GO" id="GO:0004754">
    <property type="term" value="F:saccharopine dehydrogenase (NAD+, L-lysine-forming) activity"/>
    <property type="evidence" value="ECO:0007669"/>
    <property type="project" value="UniProtKB-EC"/>
</dbReference>
<dbReference type="EC" id="1.5.1.7" evidence="3"/>
<dbReference type="PANTHER" id="PTHR11133">
    <property type="entry name" value="SACCHAROPINE DEHYDROGENASE"/>
    <property type="match status" value="1"/>
</dbReference>
<reference evidence="10 11" key="1">
    <citation type="journal article" date="2016" name="J. Zhejiang Univ. Sci. B">
        <title>Antibiotic resistance mechanisms of Myroides sp.</title>
        <authorList>
            <person name="Hu S."/>
            <person name="Yuan S."/>
            <person name="Qu H."/>
            <person name="Jiang T."/>
            <person name="Zhou Y."/>
            <person name="Wang M."/>
            <person name="Ming D."/>
        </authorList>
    </citation>
    <scope>NUCLEOTIDE SEQUENCE [LARGE SCALE GENOMIC DNA]</scope>
    <source>
        <strain evidence="10 11">PR63039</strain>
    </source>
</reference>
<dbReference type="SUPFAM" id="SSF52283">
    <property type="entry name" value="Formate/glycerate dehydrogenase catalytic domain-like"/>
    <property type="match status" value="1"/>
</dbReference>
<name>A0A0S7EFB1_9FLAO</name>
<dbReference type="SMART" id="SM01002">
    <property type="entry name" value="AlaDh_PNT_C"/>
    <property type="match status" value="1"/>
</dbReference>
<sequence length="402" mass="45832">MKLGIIKERKSPPDRRVVLCPKQVKKALDKYNELSIKIEHSDIRIFKDENYASEGLELSSDMTDCDLLLGVKEIPVDYLIPNKTYVFFSHTIKKQEHNRKLLQACLEKNITLMDHETFVDGKNTRIIGFGRYAGIVGAYNTLRGFGLKYELFELAKAETLLHKEDLIYRLKKQYFPPIKIVVTGTGKVAHGIMEILDGMKMKKVSKEHFLTQKYDRPVYTQIGVEDYYKRIDGTEGNKQDFYNHPELYTSDFERFTRVADILMTGHFFKKGAPVILTKEMLNSPFNQIKVIGDISCDVDHGPIASTLKASTIAEPFYGYHPGKGTEVEFDHPAAITVMAIDNLPCELPKDASEGFGEVFVEQVLPAFFNGDKDKILERATITKGGKLTDRFSYLQDFVDNKE</sequence>
<proteinExistence type="predicted"/>
<dbReference type="PANTHER" id="PTHR11133:SF22">
    <property type="entry name" value="ALPHA-AMINOADIPIC SEMIALDEHYDE SYNTHASE, MITOCHONDRIAL"/>
    <property type="match status" value="1"/>
</dbReference>
<dbReference type="InterPro" id="IPR051168">
    <property type="entry name" value="AASS"/>
</dbReference>
<dbReference type="KEGG" id="mod:AS202_14700"/>
<protein>
    <recommendedName>
        <fullName evidence="4">Saccharopine dehydrogenase [NAD(+), L-lysine-forming]</fullName>
        <ecNumber evidence="3">1.5.1.7</ecNumber>
    </recommendedName>
    <alternativeName>
        <fullName evidence="8">Lysine--2-oxoglutarate reductase</fullName>
    </alternativeName>
</protein>
<dbReference type="Gene3D" id="3.40.50.720">
    <property type="entry name" value="NAD(P)-binding Rossmann-like Domain"/>
    <property type="match status" value="2"/>
</dbReference>
<gene>
    <name evidence="10" type="ORF">AS202_14700</name>
</gene>
<evidence type="ECO:0000256" key="5">
    <source>
        <dbReference type="ARBA" id="ARBA00022605"/>
    </source>
</evidence>
<evidence type="ECO:0000256" key="8">
    <source>
        <dbReference type="ARBA" id="ARBA00033228"/>
    </source>
</evidence>
<dbReference type="RefSeq" id="WP_058699593.1">
    <property type="nucleotide sequence ID" value="NZ_BCMQ01000052.1"/>
</dbReference>
<organism evidence="10 11">
    <name type="scientific">Myroides odoratimimus</name>
    <dbReference type="NCBI Taxonomy" id="76832"/>
    <lineage>
        <taxon>Bacteria</taxon>
        <taxon>Pseudomonadati</taxon>
        <taxon>Bacteroidota</taxon>
        <taxon>Flavobacteriia</taxon>
        <taxon>Flavobacteriales</taxon>
        <taxon>Flavobacteriaceae</taxon>
        <taxon>Myroides</taxon>
    </lineage>
</organism>
<evidence type="ECO:0000256" key="7">
    <source>
        <dbReference type="ARBA" id="ARBA00023157"/>
    </source>
</evidence>
<evidence type="ECO:0000313" key="10">
    <source>
        <dbReference type="EMBL" id="ALU27334.1"/>
    </source>
</evidence>
<comment type="pathway">
    <text evidence="1">Amino-acid biosynthesis; L-lysine biosynthesis via AAA pathway; L-lysine from L-alpha-aminoadipate (fungal route): step 3/3.</text>
</comment>
<evidence type="ECO:0000256" key="2">
    <source>
        <dbReference type="ARBA" id="ARBA00011245"/>
    </source>
</evidence>
<dbReference type="InterPro" id="IPR027281">
    <property type="entry name" value="Lys1"/>
</dbReference>
<accession>A0A0S7EFB1</accession>
<keyword evidence="5" id="KW-0028">Amino-acid biosynthesis</keyword>
<dbReference type="InterPro" id="IPR007698">
    <property type="entry name" value="AlaDH/PNT_NAD(H)-bd"/>
</dbReference>
<dbReference type="SMART" id="SM01003">
    <property type="entry name" value="AlaDh_PNT_N"/>
    <property type="match status" value="1"/>
</dbReference>
<comment type="catalytic activity">
    <reaction evidence="9">
        <text>L-saccharopine + NAD(+) + H2O = L-lysine + 2-oxoglutarate + NADH + H(+)</text>
        <dbReference type="Rhea" id="RHEA:12440"/>
        <dbReference type="ChEBI" id="CHEBI:15377"/>
        <dbReference type="ChEBI" id="CHEBI:15378"/>
        <dbReference type="ChEBI" id="CHEBI:16810"/>
        <dbReference type="ChEBI" id="CHEBI:32551"/>
        <dbReference type="ChEBI" id="CHEBI:57540"/>
        <dbReference type="ChEBI" id="CHEBI:57945"/>
        <dbReference type="ChEBI" id="CHEBI:57951"/>
        <dbReference type="EC" id="1.5.1.7"/>
    </reaction>
</comment>
<dbReference type="PIRSF" id="PIRSF018250">
    <property type="entry name" value="Saccharopine_DH_Lys"/>
    <property type="match status" value="1"/>
</dbReference>
<evidence type="ECO:0000256" key="4">
    <source>
        <dbReference type="ARBA" id="ARBA00021221"/>
    </source>
</evidence>
<evidence type="ECO:0000313" key="11">
    <source>
        <dbReference type="Proteomes" id="UP000069030"/>
    </source>
</evidence>
<evidence type="ECO:0000256" key="3">
    <source>
        <dbReference type="ARBA" id="ARBA00012847"/>
    </source>
</evidence>
<keyword evidence="7" id="KW-1015">Disulfide bond</keyword>
<dbReference type="AlphaFoldDB" id="A0A0S7EFB1"/>
<dbReference type="GO" id="GO:0019878">
    <property type="term" value="P:lysine biosynthetic process via aminoadipic acid"/>
    <property type="evidence" value="ECO:0007669"/>
    <property type="project" value="UniProtKB-UniPathway"/>
</dbReference>
<dbReference type="CDD" id="cd05199">
    <property type="entry name" value="SDH_like"/>
    <property type="match status" value="1"/>
</dbReference>
<dbReference type="Pfam" id="PF05222">
    <property type="entry name" value="AlaDh_PNT_N"/>
    <property type="match status" value="1"/>
</dbReference>
<dbReference type="InterPro" id="IPR007886">
    <property type="entry name" value="AlaDH/PNT_N"/>
</dbReference>
<dbReference type="Proteomes" id="UP000069030">
    <property type="component" value="Chromosome"/>
</dbReference>
<dbReference type="eggNOG" id="COG0686">
    <property type="taxonomic scope" value="Bacteria"/>
</dbReference>
<evidence type="ECO:0000256" key="1">
    <source>
        <dbReference type="ARBA" id="ARBA00004884"/>
    </source>
</evidence>
<keyword evidence="6" id="KW-0560">Oxidoreductase</keyword>